<gene>
    <name evidence="2" type="ORF">IOD40_17345</name>
</gene>
<proteinExistence type="predicted"/>
<sequence length="111" mass="12236">MFGKEGADDHHANASDMMEPIQDIVTRICFGEIWQRPALDLKTRSLITLAMLVATGRTHEVKIHTRGAVANGATREELKELFLHAFPYCGIPLMVDGMVACEATLNELGVK</sequence>
<dbReference type="InterPro" id="IPR029032">
    <property type="entry name" value="AhpD-like"/>
</dbReference>
<dbReference type="InterPro" id="IPR052512">
    <property type="entry name" value="4CMD/NDH-1_regulator"/>
</dbReference>
<organism evidence="2 3">
    <name type="scientific">Aquamicrobium zhengzhouense</name>
    <dbReference type="NCBI Taxonomy" id="2781738"/>
    <lineage>
        <taxon>Bacteria</taxon>
        <taxon>Pseudomonadati</taxon>
        <taxon>Pseudomonadota</taxon>
        <taxon>Alphaproteobacteria</taxon>
        <taxon>Hyphomicrobiales</taxon>
        <taxon>Phyllobacteriaceae</taxon>
        <taxon>Aquamicrobium</taxon>
    </lineage>
</organism>
<dbReference type="SUPFAM" id="SSF69118">
    <property type="entry name" value="AhpD-like"/>
    <property type="match status" value="1"/>
</dbReference>
<protein>
    <submittedName>
        <fullName evidence="2">Carboxymuconolactone decarboxylase family protein</fullName>
    </submittedName>
</protein>
<name>A0ABS0SGK0_9HYPH</name>
<evidence type="ECO:0000313" key="3">
    <source>
        <dbReference type="Proteomes" id="UP000601789"/>
    </source>
</evidence>
<dbReference type="PANTHER" id="PTHR33570:SF2">
    <property type="entry name" value="CARBOXYMUCONOLACTONE DECARBOXYLASE-LIKE DOMAIN-CONTAINING PROTEIN"/>
    <property type="match status" value="1"/>
</dbReference>
<feature type="domain" description="Carboxymuconolactone decarboxylase-like" evidence="1">
    <location>
        <begin position="21"/>
        <end position="97"/>
    </location>
</feature>
<keyword evidence="3" id="KW-1185">Reference proteome</keyword>
<dbReference type="InterPro" id="IPR003779">
    <property type="entry name" value="CMD-like"/>
</dbReference>
<evidence type="ECO:0000259" key="1">
    <source>
        <dbReference type="Pfam" id="PF02627"/>
    </source>
</evidence>
<dbReference type="Gene3D" id="1.20.1290.10">
    <property type="entry name" value="AhpD-like"/>
    <property type="match status" value="1"/>
</dbReference>
<dbReference type="Proteomes" id="UP000601789">
    <property type="component" value="Unassembled WGS sequence"/>
</dbReference>
<evidence type="ECO:0000313" key="2">
    <source>
        <dbReference type="EMBL" id="MBI1622429.1"/>
    </source>
</evidence>
<dbReference type="Pfam" id="PF02627">
    <property type="entry name" value="CMD"/>
    <property type="match status" value="1"/>
</dbReference>
<dbReference type="PANTHER" id="PTHR33570">
    <property type="entry name" value="4-CARBOXYMUCONOLACTONE DECARBOXYLASE FAMILY PROTEIN"/>
    <property type="match status" value="1"/>
</dbReference>
<reference evidence="2 3" key="1">
    <citation type="submission" date="2020-10" db="EMBL/GenBank/DDBJ databases">
        <title>Aquamicrobium zhengzhouensis sp. nov., a exopolysaccharide producing bacterium isolated from farmland soil.</title>
        <authorList>
            <person name="Wang X."/>
        </authorList>
    </citation>
    <scope>NUCLEOTIDE SEQUENCE [LARGE SCALE GENOMIC DNA]</scope>
    <source>
        <strain evidence="3">cd-1</strain>
    </source>
</reference>
<dbReference type="EMBL" id="JADGMQ010000016">
    <property type="protein sequence ID" value="MBI1622429.1"/>
    <property type="molecule type" value="Genomic_DNA"/>
</dbReference>
<comment type="caution">
    <text evidence="2">The sequence shown here is derived from an EMBL/GenBank/DDBJ whole genome shotgun (WGS) entry which is preliminary data.</text>
</comment>
<accession>A0ABS0SGK0</accession>